<reference evidence="1 2" key="1">
    <citation type="submission" date="2018-01" db="EMBL/GenBank/DDBJ databases">
        <title>Whole genome analyses suggest that Burkholderia sensu lato contains two further novel genera in the rhizoxinica-symbiotica group Mycetohabitans gen. nov., and Trinickia gen. nov.: implications for the evolution of diazotrophy and nodulation in the Burkholderiaceae.</title>
        <authorList>
            <person name="Estrada-de los Santos P."/>
            <person name="Palmer M."/>
            <person name="Chavez-Ramirez B."/>
            <person name="Beukes C."/>
            <person name="Steenkamp E.T."/>
            <person name="Hirsch A.M."/>
            <person name="Manyaka P."/>
            <person name="Maluk M."/>
            <person name="Lafos M."/>
            <person name="Crook M."/>
            <person name="Gross E."/>
            <person name="Simon M.F."/>
            <person name="Bueno dos Reis Junior F."/>
            <person name="Poole P.S."/>
            <person name="Venter S.N."/>
            <person name="James E.K."/>
        </authorList>
    </citation>
    <scope>NUCLEOTIDE SEQUENCE [LARGE SCALE GENOMIC DNA]</scope>
    <source>
        <strain evidence="1 2">GP25-8</strain>
    </source>
</reference>
<gene>
    <name evidence="1" type="ORF">C0Z19_21055</name>
</gene>
<keyword evidence="1" id="KW-0808">Transferase</keyword>
<comment type="caution">
    <text evidence="1">The sequence shown here is derived from an EMBL/GenBank/DDBJ whole genome shotgun (WGS) entry which is preliminary data.</text>
</comment>
<dbReference type="InterPro" id="IPR002201">
    <property type="entry name" value="Glyco_trans_9"/>
</dbReference>
<dbReference type="Gene3D" id="3.40.50.2000">
    <property type="entry name" value="Glycogen Phosphorylase B"/>
    <property type="match status" value="1"/>
</dbReference>
<name>A0A2N7VS43_9BURK</name>
<dbReference type="GO" id="GO:0016757">
    <property type="term" value="F:glycosyltransferase activity"/>
    <property type="evidence" value="ECO:0007669"/>
    <property type="project" value="InterPro"/>
</dbReference>
<sequence>MNKYLDNCAQKLTKIHYSIVPNTADDFLRSHSRLKLAKKFLHRYVSLAVSGQLRREIRRIEAGMRVLWIYAGKSNFGDAIMDLSGRALLRNANIALELLTLSKLQPLFSEDDVFARVYSSVEQIEDRGYDAIVLNEFNYQSIDLKVRYFAKLPFACLFQYFYGPDRNQTLFSFAAVNAVFQRGLGDSELLEVAKPYLSVHETTRRAVDQLFSEAAPDLALAVGGIDVRRTYDAWLAVLQWLDRTGVGDAPLRVALLGSDNGLAIARDIANHAFHRLEVNSFVADLSLLEAREVVARCRLFVGCDGGLMHVAHTTDTPSLSLFAHLEPPHLRLTKRCQSLAIHSKGGVNEVAPETVARAIIGRLAPVERERNAGVPLL</sequence>
<protein>
    <submittedName>
        <fullName evidence="1">Heptosyltransferase</fullName>
    </submittedName>
</protein>
<dbReference type="RefSeq" id="WP_102611769.1">
    <property type="nucleotide sequence ID" value="NZ_CADIKD010000009.1"/>
</dbReference>
<proteinExistence type="predicted"/>
<dbReference type="Proteomes" id="UP000235347">
    <property type="component" value="Unassembled WGS sequence"/>
</dbReference>
<organism evidence="1 2">
    <name type="scientific">Trinickia soli</name>
    <dbReference type="NCBI Taxonomy" id="380675"/>
    <lineage>
        <taxon>Bacteria</taxon>
        <taxon>Pseudomonadati</taxon>
        <taxon>Pseudomonadota</taxon>
        <taxon>Betaproteobacteria</taxon>
        <taxon>Burkholderiales</taxon>
        <taxon>Burkholderiaceae</taxon>
        <taxon>Trinickia</taxon>
    </lineage>
</organism>
<dbReference type="Pfam" id="PF01075">
    <property type="entry name" value="Glyco_transf_9"/>
    <property type="match status" value="1"/>
</dbReference>
<accession>A0A2N7VS43</accession>
<dbReference type="AlphaFoldDB" id="A0A2N7VS43"/>
<dbReference type="SUPFAM" id="SSF53756">
    <property type="entry name" value="UDP-Glycosyltransferase/glycogen phosphorylase"/>
    <property type="match status" value="1"/>
</dbReference>
<keyword evidence="2" id="KW-1185">Reference proteome</keyword>
<evidence type="ECO:0000313" key="2">
    <source>
        <dbReference type="Proteomes" id="UP000235347"/>
    </source>
</evidence>
<evidence type="ECO:0000313" key="1">
    <source>
        <dbReference type="EMBL" id="PMS19949.1"/>
    </source>
</evidence>
<dbReference type="EMBL" id="PNYB01000020">
    <property type="protein sequence ID" value="PMS19949.1"/>
    <property type="molecule type" value="Genomic_DNA"/>
</dbReference>